<gene>
    <name evidence="2" type="ORF">FU658_09805</name>
</gene>
<organism evidence="2 3">
    <name type="scientific">Alkalisalibacterium limincola</name>
    <dbReference type="NCBI Taxonomy" id="2699169"/>
    <lineage>
        <taxon>Bacteria</taxon>
        <taxon>Pseudomonadati</taxon>
        <taxon>Pseudomonadota</taxon>
        <taxon>Gammaproteobacteria</taxon>
        <taxon>Lysobacterales</taxon>
        <taxon>Lysobacteraceae</taxon>
        <taxon>Alkalisalibacterium</taxon>
    </lineage>
</organism>
<dbReference type="AlphaFoldDB" id="A0A5C8KQY9"/>
<dbReference type="InterPro" id="IPR025641">
    <property type="entry name" value="DUF4340"/>
</dbReference>
<evidence type="ECO:0000259" key="1">
    <source>
        <dbReference type="Pfam" id="PF14238"/>
    </source>
</evidence>
<proteinExistence type="predicted"/>
<accession>A0A5C8KQY9</accession>
<dbReference type="Proteomes" id="UP000321248">
    <property type="component" value="Unassembled WGS sequence"/>
</dbReference>
<keyword evidence="3" id="KW-1185">Reference proteome</keyword>
<dbReference type="OrthoDB" id="7008377at2"/>
<comment type="caution">
    <text evidence="2">The sequence shown here is derived from an EMBL/GenBank/DDBJ whole genome shotgun (WGS) entry which is preliminary data.</text>
</comment>
<sequence length="388" mass="41770">MKPMHLAVLTVVAIALVVVAIWFGRDGVPQSESPSQGLLWPELGQPVEAVDRIEFRGAGGSALEALEYRDGAWRVLGHGGWWADAGRVQSLLRDLRRARKLEAKTALPDRYALLGVDDVASAEATGTAVGVMQGSRERWLIAGNANPHSSGRFVRFADEAQAWLVDVELDLPADARQWLDREVVDIASLRIARLEILPDQGEAVVVVRTPGEGPGHALAGAESGAEVDQVRVEEMATLMEGLRLDDVVRDPGTGLGALAMPVRLRLETLDGLVIQGESWREGAVRWLRLDARFDALIARGWVEAEIGRDEAALSAASQPAVDGGEAAAAPLDAGSAGLGPMDVEQRLQALQADAQVLAERLEGWVFSLSPRKQAIIESAREDYFLPTD</sequence>
<name>A0A5C8KQY9_9GAMM</name>
<feature type="domain" description="DUF4340" evidence="1">
    <location>
        <begin position="73"/>
        <end position="248"/>
    </location>
</feature>
<evidence type="ECO:0000313" key="2">
    <source>
        <dbReference type="EMBL" id="TXK62126.1"/>
    </source>
</evidence>
<dbReference type="Pfam" id="PF14238">
    <property type="entry name" value="DUF4340"/>
    <property type="match status" value="1"/>
</dbReference>
<protein>
    <submittedName>
        <fullName evidence="2">DUF4340 domain-containing protein</fullName>
    </submittedName>
</protein>
<evidence type="ECO:0000313" key="3">
    <source>
        <dbReference type="Proteomes" id="UP000321248"/>
    </source>
</evidence>
<reference evidence="2 3" key="1">
    <citation type="submission" date="2019-08" db="EMBL/GenBank/DDBJ databases">
        <authorList>
            <person name="Karlyshev A.V."/>
        </authorList>
    </citation>
    <scope>NUCLEOTIDE SEQUENCE [LARGE SCALE GENOMIC DNA]</scope>
    <source>
        <strain evidence="2 3">Alg18-2.2</strain>
    </source>
</reference>
<dbReference type="RefSeq" id="WP_147891919.1">
    <property type="nucleotide sequence ID" value="NZ_VRTS01000006.1"/>
</dbReference>
<dbReference type="EMBL" id="VRTS01000006">
    <property type="protein sequence ID" value="TXK62126.1"/>
    <property type="molecule type" value="Genomic_DNA"/>
</dbReference>